<dbReference type="Proteomes" id="UP000324897">
    <property type="component" value="Unassembled WGS sequence"/>
</dbReference>
<protein>
    <recommendedName>
        <fullName evidence="1">DUF6598 domain-containing protein</fullName>
    </recommendedName>
</protein>
<keyword evidence="3" id="KW-1185">Reference proteome</keyword>
<accession>A0A5J9VIJ2</accession>
<dbReference type="PANTHER" id="PTHR33065">
    <property type="entry name" value="OS07G0486400 PROTEIN"/>
    <property type="match status" value="1"/>
</dbReference>
<dbReference type="PANTHER" id="PTHR33065:SF88">
    <property type="entry name" value="OS11G0104220 PROTEIN"/>
    <property type="match status" value="1"/>
</dbReference>
<comment type="caution">
    <text evidence="2">The sequence shown here is derived from an EMBL/GenBank/DDBJ whole genome shotgun (WGS) entry which is preliminary data.</text>
</comment>
<sequence length="337" mass="37786">MVCCGEVDQGCGEVELQHVEEMQVTKKPRVEDEEVVEEDAELLTVLRKFRKAWEEDYSEFFGPFDGITGPDIGPKQYTESGPPRFGIDYDAMEIFSIKVIEIKEGMEWPLRVFGLVAVRDSMDYKRNILFQCSKENYQTITEKDCSLDLIGPSRAIALIDPPRIEVDLRVIGSSPWEVKSLCAAVITYNNLIPGNVGLIQTRIESRKRSTIELKFSHLCVPLEATIEISHSGGSSDFHGVFFAHVKYMGDEKVVLLDAKDRNVVFGPDGKLSLSRCVVLVKEGAVLEVGVKAWEGKNDQNVVESRATFPTKFQSKSEGELNVPFCKMSVSVFWSVLC</sequence>
<dbReference type="EMBL" id="RWGY01000009">
    <property type="protein sequence ID" value="TVU35371.1"/>
    <property type="molecule type" value="Genomic_DNA"/>
</dbReference>
<name>A0A5J9VIJ2_9POAL</name>
<dbReference type="AlphaFoldDB" id="A0A5J9VIJ2"/>
<evidence type="ECO:0000313" key="3">
    <source>
        <dbReference type="Proteomes" id="UP000324897"/>
    </source>
</evidence>
<dbReference type="Gramene" id="TVU35371">
    <property type="protein sequence ID" value="TVU35371"/>
    <property type="gene ID" value="EJB05_17258"/>
</dbReference>
<reference evidence="2 3" key="1">
    <citation type="journal article" date="2019" name="Sci. Rep.">
        <title>A high-quality genome of Eragrostis curvula grass provides insights into Poaceae evolution and supports new strategies to enhance forage quality.</title>
        <authorList>
            <person name="Carballo J."/>
            <person name="Santos B.A.C.M."/>
            <person name="Zappacosta D."/>
            <person name="Garbus I."/>
            <person name="Selva J.P."/>
            <person name="Gallo C.A."/>
            <person name="Diaz A."/>
            <person name="Albertini E."/>
            <person name="Caccamo M."/>
            <person name="Echenique V."/>
        </authorList>
    </citation>
    <scope>NUCLEOTIDE SEQUENCE [LARGE SCALE GENOMIC DNA]</scope>
    <source>
        <strain evidence="3">cv. Victoria</strain>
        <tissue evidence="2">Leaf</tissue>
    </source>
</reference>
<organism evidence="2 3">
    <name type="scientific">Eragrostis curvula</name>
    <name type="common">weeping love grass</name>
    <dbReference type="NCBI Taxonomy" id="38414"/>
    <lineage>
        <taxon>Eukaryota</taxon>
        <taxon>Viridiplantae</taxon>
        <taxon>Streptophyta</taxon>
        <taxon>Embryophyta</taxon>
        <taxon>Tracheophyta</taxon>
        <taxon>Spermatophyta</taxon>
        <taxon>Magnoliopsida</taxon>
        <taxon>Liliopsida</taxon>
        <taxon>Poales</taxon>
        <taxon>Poaceae</taxon>
        <taxon>PACMAD clade</taxon>
        <taxon>Chloridoideae</taxon>
        <taxon>Eragrostideae</taxon>
        <taxon>Eragrostidinae</taxon>
        <taxon>Eragrostis</taxon>
    </lineage>
</organism>
<evidence type="ECO:0000313" key="2">
    <source>
        <dbReference type="EMBL" id="TVU35371.1"/>
    </source>
</evidence>
<proteinExistence type="predicted"/>
<dbReference type="Pfam" id="PF20241">
    <property type="entry name" value="DUF6598"/>
    <property type="match status" value="1"/>
</dbReference>
<gene>
    <name evidence="2" type="ORF">EJB05_17258</name>
</gene>
<feature type="domain" description="DUF6598" evidence="1">
    <location>
        <begin position="91"/>
        <end position="331"/>
    </location>
</feature>
<evidence type="ECO:0000259" key="1">
    <source>
        <dbReference type="Pfam" id="PF20241"/>
    </source>
</evidence>
<dbReference type="InterPro" id="IPR046533">
    <property type="entry name" value="DUF6598"/>
</dbReference>
<dbReference type="OrthoDB" id="678692at2759"/>